<name>A0AAP2G2B6_9BACT</name>
<dbReference type="GO" id="GO:0008233">
    <property type="term" value="F:peptidase activity"/>
    <property type="evidence" value="ECO:0007669"/>
    <property type="project" value="UniProtKB-KW"/>
</dbReference>
<evidence type="ECO:0000256" key="3">
    <source>
        <dbReference type="ARBA" id="ARBA00022801"/>
    </source>
</evidence>
<dbReference type="Proteomes" id="UP001319104">
    <property type="component" value="Unassembled WGS sequence"/>
</dbReference>
<protein>
    <submittedName>
        <fullName evidence="5">HK97 family phage prohead protease</fullName>
    </submittedName>
</protein>
<dbReference type="RefSeq" id="WP_213946779.1">
    <property type="nucleotide sequence ID" value="NZ_JAHCMY010000024.1"/>
</dbReference>
<keyword evidence="1" id="KW-1188">Viral release from host cell</keyword>
<dbReference type="AlphaFoldDB" id="A0AAP2G2B6"/>
<keyword evidence="6" id="KW-1185">Reference proteome</keyword>
<gene>
    <name evidence="5" type="ORF">KI659_18000</name>
</gene>
<evidence type="ECO:0000313" key="5">
    <source>
        <dbReference type="EMBL" id="MBS9525919.1"/>
    </source>
</evidence>
<dbReference type="EMBL" id="JAHCMY010000024">
    <property type="protein sequence ID" value="MBS9525919.1"/>
    <property type="molecule type" value="Genomic_DNA"/>
</dbReference>
<dbReference type="InterPro" id="IPR006433">
    <property type="entry name" value="Prohead_protease"/>
</dbReference>
<feature type="domain" description="Prohead serine protease" evidence="4">
    <location>
        <begin position="10"/>
        <end position="168"/>
    </location>
</feature>
<evidence type="ECO:0000259" key="4">
    <source>
        <dbReference type="Pfam" id="PF04586"/>
    </source>
</evidence>
<keyword evidence="3" id="KW-0378">Hydrolase</keyword>
<dbReference type="NCBIfam" id="TIGR01543">
    <property type="entry name" value="proheadase_HK97"/>
    <property type="match status" value="1"/>
</dbReference>
<organism evidence="5 6">
    <name type="scientific">Litoribacter ruber</name>
    <dbReference type="NCBI Taxonomy" id="702568"/>
    <lineage>
        <taxon>Bacteria</taxon>
        <taxon>Pseudomonadati</taxon>
        <taxon>Bacteroidota</taxon>
        <taxon>Cytophagia</taxon>
        <taxon>Cytophagales</taxon>
        <taxon>Cyclobacteriaceae</taxon>
        <taxon>Litoribacter</taxon>
    </lineage>
</organism>
<reference evidence="5 6" key="1">
    <citation type="submission" date="2021-05" db="EMBL/GenBank/DDBJ databases">
        <authorList>
            <person name="Zhang Z.D."/>
            <person name="Osman G."/>
        </authorList>
    </citation>
    <scope>NUCLEOTIDE SEQUENCE [LARGE SCALE GENOMIC DNA]</scope>
    <source>
        <strain evidence="5 6">KCTC 32217</strain>
    </source>
</reference>
<dbReference type="GO" id="GO:0006508">
    <property type="term" value="P:proteolysis"/>
    <property type="evidence" value="ECO:0007669"/>
    <property type="project" value="UniProtKB-KW"/>
</dbReference>
<proteinExistence type="predicted"/>
<accession>A0AAP2G2B6</accession>
<keyword evidence="2 5" id="KW-0645">Protease</keyword>
<comment type="caution">
    <text evidence="5">The sequence shown here is derived from an EMBL/GenBank/DDBJ whole genome shotgun (WGS) entry which is preliminary data.</text>
</comment>
<evidence type="ECO:0000256" key="2">
    <source>
        <dbReference type="ARBA" id="ARBA00022670"/>
    </source>
</evidence>
<evidence type="ECO:0000313" key="6">
    <source>
        <dbReference type="Proteomes" id="UP001319104"/>
    </source>
</evidence>
<dbReference type="InterPro" id="IPR054613">
    <property type="entry name" value="Peptidase_S78_dom"/>
</dbReference>
<sequence>MKEIRTFQNVEFRTFEEEGKKYIEGYALKFQKDSRDMGFIEVIDRNAINDSTDLSDIVALFNHKEDYILARRNSKVNTLEILVDETGLKYRFEVDEDISYIRDLYKLIKKGEISESSFAFRINEDGEKWEKRGDGKYIRTITSFKGIYDVSVVTKGAYQDTPVDVRKFEDIENTLINEGSTDLAYNQYRYLTLFN</sequence>
<evidence type="ECO:0000256" key="1">
    <source>
        <dbReference type="ARBA" id="ARBA00022612"/>
    </source>
</evidence>
<dbReference type="Pfam" id="PF04586">
    <property type="entry name" value="Peptidase_S78"/>
    <property type="match status" value="1"/>
</dbReference>